<sequence>MKQKEARLGYLLIAPSLILITLVILYPIVYNVTLSFQKVALNPRRENLFIGFDNYVTLLTDPSFWNSIWVTLIFTLGTVIGSTAVGILVALMLNQALKGRRIFRSVILLPYVAPIISLVFVWQYMFNPVYGMVNYSLVEQLGILGANVDWLDSPKAALGLVTLFDIWHLFPFTFMMVLAKLQSIDNSVYEAAEIDGANGWNKLRYVTIPEVTFVVGSLMILRFIWNFYKFDDVYLLTRQVPVVGVYTYELAFTTFNHGLAAAITVTLFVLVMAFVLFAVKKVLKW</sequence>
<dbReference type="InterPro" id="IPR000515">
    <property type="entry name" value="MetI-like"/>
</dbReference>
<keyword evidence="2 7" id="KW-0813">Transport</keyword>
<evidence type="ECO:0000313" key="9">
    <source>
        <dbReference type="EMBL" id="MFD2612431.1"/>
    </source>
</evidence>
<keyword evidence="6 7" id="KW-0472">Membrane</keyword>
<evidence type="ECO:0000256" key="2">
    <source>
        <dbReference type="ARBA" id="ARBA00022448"/>
    </source>
</evidence>
<evidence type="ECO:0000256" key="3">
    <source>
        <dbReference type="ARBA" id="ARBA00022475"/>
    </source>
</evidence>
<dbReference type="RefSeq" id="WP_377601993.1">
    <property type="nucleotide sequence ID" value="NZ_JBHUME010000007.1"/>
</dbReference>
<evidence type="ECO:0000313" key="10">
    <source>
        <dbReference type="Proteomes" id="UP001597541"/>
    </source>
</evidence>
<dbReference type="Gene3D" id="1.10.3720.10">
    <property type="entry name" value="MetI-like"/>
    <property type="match status" value="1"/>
</dbReference>
<dbReference type="CDD" id="cd06261">
    <property type="entry name" value="TM_PBP2"/>
    <property type="match status" value="1"/>
</dbReference>
<keyword evidence="3" id="KW-1003">Cell membrane</keyword>
<evidence type="ECO:0000256" key="7">
    <source>
        <dbReference type="RuleBase" id="RU363032"/>
    </source>
</evidence>
<name>A0ABW5PAX2_9BACL</name>
<feature type="transmembrane region" description="Helical" evidence="7">
    <location>
        <begin position="211"/>
        <end position="228"/>
    </location>
</feature>
<dbReference type="Pfam" id="PF00528">
    <property type="entry name" value="BPD_transp_1"/>
    <property type="match status" value="1"/>
</dbReference>
<accession>A0ABW5PAX2</accession>
<evidence type="ECO:0000256" key="1">
    <source>
        <dbReference type="ARBA" id="ARBA00004651"/>
    </source>
</evidence>
<dbReference type="PANTHER" id="PTHR43227:SF7">
    <property type="entry name" value="ARABINOOLIGOSACCHARIDES TRANSPORT SYSTEM PERMEASE PROTEIN ARAP"/>
    <property type="match status" value="1"/>
</dbReference>
<feature type="transmembrane region" description="Helical" evidence="7">
    <location>
        <begin position="68"/>
        <end position="93"/>
    </location>
</feature>
<evidence type="ECO:0000259" key="8">
    <source>
        <dbReference type="PROSITE" id="PS50928"/>
    </source>
</evidence>
<dbReference type="PANTHER" id="PTHR43227">
    <property type="entry name" value="BLL4140 PROTEIN"/>
    <property type="match status" value="1"/>
</dbReference>
<organism evidence="9 10">
    <name type="scientific">Paenibacillus gansuensis</name>
    <dbReference type="NCBI Taxonomy" id="306542"/>
    <lineage>
        <taxon>Bacteria</taxon>
        <taxon>Bacillati</taxon>
        <taxon>Bacillota</taxon>
        <taxon>Bacilli</taxon>
        <taxon>Bacillales</taxon>
        <taxon>Paenibacillaceae</taxon>
        <taxon>Paenibacillus</taxon>
    </lineage>
</organism>
<proteinExistence type="inferred from homology"/>
<reference evidence="10" key="1">
    <citation type="journal article" date="2019" name="Int. J. Syst. Evol. Microbiol.">
        <title>The Global Catalogue of Microorganisms (GCM) 10K type strain sequencing project: providing services to taxonomists for standard genome sequencing and annotation.</title>
        <authorList>
            <consortium name="The Broad Institute Genomics Platform"/>
            <consortium name="The Broad Institute Genome Sequencing Center for Infectious Disease"/>
            <person name="Wu L."/>
            <person name="Ma J."/>
        </authorList>
    </citation>
    <scope>NUCLEOTIDE SEQUENCE [LARGE SCALE GENOMIC DNA]</scope>
    <source>
        <strain evidence="10">KCTC 3950</strain>
    </source>
</reference>
<comment type="caution">
    <text evidence="9">The sequence shown here is derived from an EMBL/GenBank/DDBJ whole genome shotgun (WGS) entry which is preliminary data.</text>
</comment>
<dbReference type="Proteomes" id="UP001597541">
    <property type="component" value="Unassembled WGS sequence"/>
</dbReference>
<evidence type="ECO:0000256" key="4">
    <source>
        <dbReference type="ARBA" id="ARBA00022692"/>
    </source>
</evidence>
<keyword evidence="5 7" id="KW-1133">Transmembrane helix</keyword>
<comment type="subcellular location">
    <subcellularLocation>
        <location evidence="1 7">Cell membrane</location>
        <topology evidence="1 7">Multi-pass membrane protein</topology>
    </subcellularLocation>
</comment>
<feature type="transmembrane region" description="Helical" evidence="7">
    <location>
        <begin position="156"/>
        <end position="179"/>
    </location>
</feature>
<evidence type="ECO:0000256" key="5">
    <source>
        <dbReference type="ARBA" id="ARBA00022989"/>
    </source>
</evidence>
<dbReference type="SUPFAM" id="SSF161098">
    <property type="entry name" value="MetI-like"/>
    <property type="match status" value="1"/>
</dbReference>
<keyword evidence="10" id="KW-1185">Reference proteome</keyword>
<feature type="transmembrane region" description="Helical" evidence="7">
    <location>
        <begin position="105"/>
        <end position="125"/>
    </location>
</feature>
<comment type="similarity">
    <text evidence="7">Belongs to the binding-protein-dependent transport system permease family.</text>
</comment>
<dbReference type="PROSITE" id="PS50928">
    <property type="entry name" value="ABC_TM1"/>
    <property type="match status" value="1"/>
</dbReference>
<evidence type="ECO:0000256" key="6">
    <source>
        <dbReference type="ARBA" id="ARBA00023136"/>
    </source>
</evidence>
<protein>
    <submittedName>
        <fullName evidence="9">Carbohydrate ABC transporter permease</fullName>
    </submittedName>
</protein>
<keyword evidence="4 7" id="KW-0812">Transmembrane</keyword>
<dbReference type="InterPro" id="IPR050809">
    <property type="entry name" value="UgpAE/MalFG_permease"/>
</dbReference>
<feature type="transmembrane region" description="Helical" evidence="7">
    <location>
        <begin position="7"/>
        <end position="29"/>
    </location>
</feature>
<feature type="domain" description="ABC transmembrane type-1" evidence="8">
    <location>
        <begin position="68"/>
        <end position="278"/>
    </location>
</feature>
<feature type="transmembrane region" description="Helical" evidence="7">
    <location>
        <begin position="259"/>
        <end position="279"/>
    </location>
</feature>
<dbReference type="InterPro" id="IPR035906">
    <property type="entry name" value="MetI-like_sf"/>
</dbReference>
<dbReference type="EMBL" id="JBHUME010000007">
    <property type="protein sequence ID" value="MFD2612431.1"/>
    <property type="molecule type" value="Genomic_DNA"/>
</dbReference>
<gene>
    <name evidence="9" type="ORF">ACFSUF_08360</name>
</gene>